<dbReference type="InterPro" id="IPR015943">
    <property type="entry name" value="WD40/YVTN_repeat-like_dom_sf"/>
</dbReference>
<dbReference type="RefSeq" id="WP_147083200.1">
    <property type="nucleotide sequence ID" value="NZ_VOQR01000001.1"/>
</dbReference>
<dbReference type="Gene3D" id="2.130.10.10">
    <property type="entry name" value="YVTN repeat-like/Quinoprotein amine dehydrogenase"/>
    <property type="match status" value="1"/>
</dbReference>
<keyword evidence="4" id="KW-1185">Reference proteome</keyword>
<protein>
    <submittedName>
        <fullName evidence="3">Lactonase family protein</fullName>
    </submittedName>
</protein>
<proteinExistence type="inferred from homology"/>
<dbReference type="AlphaFoldDB" id="A0A5C6UHQ7"/>
<evidence type="ECO:0000313" key="4">
    <source>
        <dbReference type="Proteomes" id="UP000321250"/>
    </source>
</evidence>
<dbReference type="Proteomes" id="UP000321250">
    <property type="component" value="Unassembled WGS sequence"/>
</dbReference>
<dbReference type="Pfam" id="PF10282">
    <property type="entry name" value="Lactonase"/>
    <property type="match status" value="1"/>
</dbReference>
<reference evidence="3 4" key="1">
    <citation type="journal article" date="2013" name="Antonie Van Leeuwenhoek">
        <title>Sphingomonas ginsenosidivorax sp. nov., with the ability to transform ginsenosides.</title>
        <authorList>
            <person name="Jin X.F."/>
            <person name="Kim J.K."/>
            <person name="Liu Q.M."/>
            <person name="Kang M.S."/>
            <person name="He D."/>
            <person name="Jin F.X."/>
            <person name="Kim S.C."/>
            <person name="Im W.T."/>
        </authorList>
    </citation>
    <scope>NUCLEOTIDE SEQUENCE [LARGE SCALE GENOMIC DNA]</scope>
    <source>
        <strain evidence="3 4">KHI67</strain>
    </source>
</reference>
<evidence type="ECO:0000256" key="1">
    <source>
        <dbReference type="ARBA" id="ARBA00005564"/>
    </source>
</evidence>
<organism evidence="3 4">
    <name type="scientific">Sphingomonas ginsenosidivorax</name>
    <dbReference type="NCBI Taxonomy" id="862135"/>
    <lineage>
        <taxon>Bacteria</taxon>
        <taxon>Pseudomonadati</taxon>
        <taxon>Pseudomonadota</taxon>
        <taxon>Alphaproteobacteria</taxon>
        <taxon>Sphingomonadales</taxon>
        <taxon>Sphingomonadaceae</taxon>
        <taxon>Sphingomonas</taxon>
    </lineage>
</organism>
<dbReference type="SUPFAM" id="SSF51004">
    <property type="entry name" value="C-terminal (heme d1) domain of cytochrome cd1-nitrite reductase"/>
    <property type="match status" value="1"/>
</dbReference>
<dbReference type="OrthoDB" id="9790815at2"/>
<dbReference type="EMBL" id="VOQR01000001">
    <property type="protein sequence ID" value="TXC71924.1"/>
    <property type="molecule type" value="Genomic_DNA"/>
</dbReference>
<dbReference type="GO" id="GO:0006006">
    <property type="term" value="P:glucose metabolic process"/>
    <property type="evidence" value="ECO:0007669"/>
    <property type="project" value="UniProtKB-KW"/>
</dbReference>
<keyword evidence="2" id="KW-0313">Glucose metabolism</keyword>
<evidence type="ECO:0000256" key="2">
    <source>
        <dbReference type="ARBA" id="ARBA00022526"/>
    </source>
</evidence>
<keyword evidence="2" id="KW-0119">Carbohydrate metabolism</keyword>
<dbReference type="PANTHER" id="PTHR30344:SF1">
    <property type="entry name" value="6-PHOSPHOGLUCONOLACTONASE"/>
    <property type="match status" value="1"/>
</dbReference>
<dbReference type="GO" id="GO:0017057">
    <property type="term" value="F:6-phosphogluconolactonase activity"/>
    <property type="evidence" value="ECO:0007669"/>
    <property type="project" value="TreeGrafter"/>
</dbReference>
<dbReference type="InterPro" id="IPR019405">
    <property type="entry name" value="Lactonase_7-beta_prop"/>
</dbReference>
<evidence type="ECO:0000313" key="3">
    <source>
        <dbReference type="EMBL" id="TXC71924.1"/>
    </source>
</evidence>
<comment type="similarity">
    <text evidence="1">Belongs to the cycloisomerase 2 family.</text>
</comment>
<accession>A0A5C6UHQ7</accession>
<name>A0A5C6UHQ7_9SPHN</name>
<dbReference type="PANTHER" id="PTHR30344">
    <property type="entry name" value="6-PHOSPHOGLUCONOLACTONASE-RELATED"/>
    <property type="match status" value="1"/>
</dbReference>
<gene>
    <name evidence="3" type="ORF">FSB78_13870</name>
</gene>
<dbReference type="InterPro" id="IPR011048">
    <property type="entry name" value="Haem_d1_sf"/>
</dbReference>
<sequence length="344" mass="36017">MTAFRGASLGIGTYAGGGGAGVYAVADGWTLGAACPAALNASFGAYAPRFGLHYLVDERDAGAVGAYRSGESGWQRLACAAVAGAAPCHVALNHAQTALAVANYASGSVSLFRLDDDGLPLPPPQVHANTGRGPNPDRQEAPHAHWVGFSPDDRWLFQTDLGTDQVLAYPVVDGRLGTARIAYVAPPGSGPRHMLLHPRQPGRAYLVGELANTLTLLDRTDDRLTARTTRSTLPADWHGDSIVAHLAANRAGDRLYVSNRGHDSIAVFALAADGEPTLIQHAPAGGDYPRHFALLEDQGCMVIANEKAQTVTVLHLRADGTLAPTGISLAVPGAAYVFDTEPPR</sequence>
<dbReference type="InterPro" id="IPR050282">
    <property type="entry name" value="Cycloisomerase_2"/>
</dbReference>
<comment type="caution">
    <text evidence="3">The sequence shown here is derived from an EMBL/GenBank/DDBJ whole genome shotgun (WGS) entry which is preliminary data.</text>
</comment>